<evidence type="ECO:0000313" key="2">
    <source>
        <dbReference type="EMBL" id="SBQ68588.1"/>
    </source>
</evidence>
<organism evidence="2">
    <name type="scientific">Nothobranchius korthausae</name>
    <dbReference type="NCBI Taxonomy" id="1143690"/>
    <lineage>
        <taxon>Eukaryota</taxon>
        <taxon>Metazoa</taxon>
        <taxon>Chordata</taxon>
        <taxon>Craniata</taxon>
        <taxon>Vertebrata</taxon>
        <taxon>Euteleostomi</taxon>
        <taxon>Actinopterygii</taxon>
        <taxon>Neopterygii</taxon>
        <taxon>Teleostei</taxon>
        <taxon>Neoteleostei</taxon>
        <taxon>Acanthomorphata</taxon>
        <taxon>Ovalentaria</taxon>
        <taxon>Atherinomorphae</taxon>
        <taxon>Cyprinodontiformes</taxon>
        <taxon>Nothobranchiidae</taxon>
        <taxon>Nothobranchius</taxon>
    </lineage>
</organism>
<protein>
    <submittedName>
        <fullName evidence="2">Uncharacterized protein</fullName>
    </submittedName>
</protein>
<gene>
    <name evidence="2" type="primary">Nfu_g_1_017461</name>
</gene>
<feature type="non-terminal residue" evidence="2">
    <location>
        <position position="1"/>
    </location>
</feature>
<accession>A0A1A8GBZ3</accession>
<sequence length="71" mass="6842">VGYTALLLQAGSGPGMGSPVPLGGFQTLPLSNGACGGVLRAGYSPGMRSPRPQGGFETPPSPAGADTGSDP</sequence>
<name>A0A1A8GBZ3_9TELE</name>
<evidence type="ECO:0000256" key="1">
    <source>
        <dbReference type="SAM" id="MobiDB-lite"/>
    </source>
</evidence>
<dbReference type="EMBL" id="HAEC01000511">
    <property type="protein sequence ID" value="SBQ68588.1"/>
    <property type="molecule type" value="Transcribed_RNA"/>
</dbReference>
<dbReference type="AlphaFoldDB" id="A0A1A8GBZ3"/>
<reference evidence="2" key="1">
    <citation type="submission" date="2016-05" db="EMBL/GenBank/DDBJ databases">
        <authorList>
            <person name="Lavstsen T."/>
            <person name="Jespersen J.S."/>
        </authorList>
    </citation>
    <scope>NUCLEOTIDE SEQUENCE</scope>
    <source>
        <tissue evidence="2">Brain</tissue>
    </source>
</reference>
<reference evidence="2" key="2">
    <citation type="submission" date="2016-06" db="EMBL/GenBank/DDBJ databases">
        <title>The genome of a short-lived fish provides insights into sex chromosome evolution and the genetic control of aging.</title>
        <authorList>
            <person name="Reichwald K."/>
            <person name="Felder M."/>
            <person name="Petzold A."/>
            <person name="Koch P."/>
            <person name="Groth M."/>
            <person name="Platzer M."/>
        </authorList>
    </citation>
    <scope>NUCLEOTIDE SEQUENCE</scope>
    <source>
        <tissue evidence="2">Brain</tissue>
    </source>
</reference>
<feature type="region of interest" description="Disordered" evidence="1">
    <location>
        <begin position="42"/>
        <end position="71"/>
    </location>
</feature>
<feature type="non-terminal residue" evidence="2">
    <location>
        <position position="71"/>
    </location>
</feature>
<proteinExistence type="predicted"/>